<evidence type="ECO:0000313" key="3">
    <source>
        <dbReference type="Proteomes" id="UP000245468"/>
    </source>
</evidence>
<organism evidence="2 3">
    <name type="scientific">Aquirufa nivalisilvae</name>
    <dbReference type="NCBI Taxonomy" id="2516557"/>
    <lineage>
        <taxon>Bacteria</taxon>
        <taxon>Pseudomonadati</taxon>
        <taxon>Bacteroidota</taxon>
        <taxon>Cytophagia</taxon>
        <taxon>Cytophagales</taxon>
        <taxon>Flectobacillaceae</taxon>
        <taxon>Aquirufa</taxon>
    </lineage>
</organism>
<evidence type="ECO:0000313" key="2">
    <source>
        <dbReference type="EMBL" id="AWL10486.1"/>
    </source>
</evidence>
<name>A0A2S2DYN0_9BACT</name>
<keyword evidence="3" id="KW-1185">Reference proteome</keyword>
<keyword evidence="1" id="KW-0732">Signal</keyword>
<feature type="signal peptide" evidence="1">
    <location>
        <begin position="1"/>
        <end position="20"/>
    </location>
</feature>
<dbReference type="KEGG" id="psez:HME7025_02646"/>
<reference evidence="3" key="1">
    <citation type="submission" date="2018-05" db="EMBL/GenBank/DDBJ databases">
        <title>Pseudarcicella sp. HME7025 Genome sequencing and assembly.</title>
        <authorList>
            <person name="Kim H."/>
            <person name="Kang H."/>
            <person name="Joh K."/>
        </authorList>
    </citation>
    <scope>NUCLEOTIDE SEQUENCE [LARGE SCALE GENOMIC DNA]</scope>
    <source>
        <strain evidence="3">HME7025</strain>
    </source>
</reference>
<evidence type="ECO:0000256" key="1">
    <source>
        <dbReference type="SAM" id="SignalP"/>
    </source>
</evidence>
<evidence type="ECO:0008006" key="4">
    <source>
        <dbReference type="Google" id="ProtNLM"/>
    </source>
</evidence>
<dbReference type="RefSeq" id="WP_109324805.1">
    <property type="nucleotide sequence ID" value="NZ_CP029346.1"/>
</dbReference>
<dbReference type="EMBL" id="CP029346">
    <property type="protein sequence ID" value="AWL10486.1"/>
    <property type="molecule type" value="Genomic_DNA"/>
</dbReference>
<protein>
    <recommendedName>
        <fullName evidence="4">DUF481 domain-containing protein</fullName>
    </recommendedName>
</protein>
<sequence length="253" mass="28635">MKFKTTLLLVFLVSVNHLFAQTDSTKTPSFFAGQITATNNGVSLIPSFSLGKPAVLFDLSLGKGRLSFDPMLRFAMDGKPWAFVLWWRYKAIQQKNFKMSVGAHPAFVFRTEEANVNGVNTSYLKAQRFFAWEATPVLSIHKNIALGFSYLGSTGLTKDVTQSTTFLSFKTIFSNLTWYKDWQATITPQFFYLKMDDIDGTYVSGSLVISKKKSPFTLTTMFSKKLRSALAGDDLLWSVGLNYNFNHQFRRIN</sequence>
<gene>
    <name evidence="2" type="ORF">HME7025_02646</name>
</gene>
<proteinExistence type="predicted"/>
<feature type="chain" id="PRO_5015657828" description="DUF481 domain-containing protein" evidence="1">
    <location>
        <begin position="21"/>
        <end position="253"/>
    </location>
</feature>
<dbReference type="OrthoDB" id="650068at2"/>
<dbReference type="AlphaFoldDB" id="A0A2S2DYN0"/>
<accession>A0A2S2DYN0</accession>
<dbReference type="Proteomes" id="UP000245468">
    <property type="component" value="Chromosome"/>
</dbReference>